<name>A0A5N6RL72_9ROSI</name>
<sequence length="128" mass="13888">MMLDPRIYMSLGLKNSSGPSGLERSELERISAVGVGEVRVGVDLGEVPVGLLNDVLVDGVVVREAEVTDAGGSISLFAFVILLPHLSLSLSLSMRLFKIIGIECLRMRQQNAPPEVPIVGRRRRPLLQ</sequence>
<dbReference type="EMBL" id="CM017327">
    <property type="protein sequence ID" value="KAE8099525.1"/>
    <property type="molecule type" value="Genomic_DNA"/>
</dbReference>
<dbReference type="Proteomes" id="UP000327013">
    <property type="component" value="Chromosome 7"/>
</dbReference>
<keyword evidence="2" id="KW-1185">Reference proteome</keyword>
<gene>
    <name evidence="1" type="ORF">FH972_017501</name>
</gene>
<evidence type="ECO:0000313" key="1">
    <source>
        <dbReference type="EMBL" id="KAE8099525.1"/>
    </source>
</evidence>
<accession>A0A5N6RL72</accession>
<organism evidence="1 2">
    <name type="scientific">Carpinus fangiana</name>
    <dbReference type="NCBI Taxonomy" id="176857"/>
    <lineage>
        <taxon>Eukaryota</taxon>
        <taxon>Viridiplantae</taxon>
        <taxon>Streptophyta</taxon>
        <taxon>Embryophyta</taxon>
        <taxon>Tracheophyta</taxon>
        <taxon>Spermatophyta</taxon>
        <taxon>Magnoliopsida</taxon>
        <taxon>eudicotyledons</taxon>
        <taxon>Gunneridae</taxon>
        <taxon>Pentapetalae</taxon>
        <taxon>rosids</taxon>
        <taxon>fabids</taxon>
        <taxon>Fagales</taxon>
        <taxon>Betulaceae</taxon>
        <taxon>Carpinus</taxon>
    </lineage>
</organism>
<protein>
    <submittedName>
        <fullName evidence="1">Uncharacterized protein</fullName>
    </submittedName>
</protein>
<dbReference type="AlphaFoldDB" id="A0A5N6RL72"/>
<reference evidence="1 2" key="1">
    <citation type="submission" date="2019-06" db="EMBL/GenBank/DDBJ databases">
        <title>A chromosomal-level reference genome of Carpinus fangiana (Coryloideae, Betulaceae).</title>
        <authorList>
            <person name="Yang X."/>
            <person name="Wang Z."/>
            <person name="Zhang L."/>
            <person name="Hao G."/>
            <person name="Liu J."/>
            <person name="Yang Y."/>
        </authorList>
    </citation>
    <scope>NUCLEOTIDE SEQUENCE [LARGE SCALE GENOMIC DNA]</scope>
    <source>
        <strain evidence="1">Cfa_2016G</strain>
        <tissue evidence="1">Leaf</tissue>
    </source>
</reference>
<proteinExistence type="predicted"/>
<evidence type="ECO:0000313" key="2">
    <source>
        <dbReference type="Proteomes" id="UP000327013"/>
    </source>
</evidence>